<reference evidence="1 2" key="1">
    <citation type="submission" date="2019-06" db="EMBL/GenBank/DDBJ databases">
        <authorList>
            <person name="Li J."/>
        </authorList>
    </citation>
    <scope>NUCLEOTIDE SEQUENCE [LARGE SCALE GENOMIC DNA]</scope>
    <source>
        <strain evidence="1 2">CGMCC 1.8012</strain>
    </source>
</reference>
<protein>
    <submittedName>
        <fullName evidence="1">Uncharacterized protein</fullName>
    </submittedName>
</protein>
<accession>A0A5C4R9L9</accession>
<organism evidence="1 2">
    <name type="scientific">Paracoccus haeundaensis</name>
    <dbReference type="NCBI Taxonomy" id="225362"/>
    <lineage>
        <taxon>Bacteria</taxon>
        <taxon>Pseudomonadati</taxon>
        <taxon>Pseudomonadota</taxon>
        <taxon>Alphaproteobacteria</taxon>
        <taxon>Rhodobacterales</taxon>
        <taxon>Paracoccaceae</taxon>
        <taxon>Paracoccus</taxon>
    </lineage>
</organism>
<dbReference type="Proteomes" id="UP000304880">
    <property type="component" value="Unassembled WGS sequence"/>
</dbReference>
<keyword evidence="2" id="KW-1185">Reference proteome</keyword>
<dbReference type="AlphaFoldDB" id="A0A5C4R9L9"/>
<evidence type="ECO:0000313" key="2">
    <source>
        <dbReference type="Proteomes" id="UP000304880"/>
    </source>
</evidence>
<comment type="caution">
    <text evidence="1">The sequence shown here is derived from an EMBL/GenBank/DDBJ whole genome shotgun (WGS) entry which is preliminary data.</text>
</comment>
<dbReference type="RefSeq" id="WP_139598111.1">
    <property type="nucleotide sequence ID" value="NZ_VDDC01000009.1"/>
</dbReference>
<name>A0A5C4R9L9_9RHOB</name>
<sequence>MKEPTAHARPGPLAVQARAEFTLDMLRNLVVVFEAAAEDRSVLVEMGDRGVWAVTHDGHRLFIGQTAAPPPRDA</sequence>
<dbReference type="EMBL" id="VDDC01000009">
    <property type="protein sequence ID" value="TNH40351.1"/>
    <property type="molecule type" value="Genomic_DNA"/>
</dbReference>
<gene>
    <name evidence="1" type="ORF">FHD67_05635</name>
</gene>
<evidence type="ECO:0000313" key="1">
    <source>
        <dbReference type="EMBL" id="TNH40351.1"/>
    </source>
</evidence>
<proteinExistence type="predicted"/>